<comment type="caution">
    <text evidence="1">The sequence shown here is derived from an EMBL/GenBank/DDBJ whole genome shotgun (WGS) entry which is preliminary data.</text>
</comment>
<protein>
    <submittedName>
        <fullName evidence="1">Uncharacterized protein</fullName>
    </submittedName>
</protein>
<reference evidence="1" key="1">
    <citation type="submission" date="2019-08" db="EMBL/GenBank/DDBJ databases">
        <authorList>
            <person name="Kucharzyk K."/>
            <person name="Murdoch R.W."/>
            <person name="Higgins S."/>
            <person name="Loffler F."/>
        </authorList>
    </citation>
    <scope>NUCLEOTIDE SEQUENCE</scope>
</reference>
<accession>A0A645BMW1</accession>
<dbReference type="AlphaFoldDB" id="A0A645BMW1"/>
<dbReference type="EMBL" id="VSSQ01020053">
    <property type="protein sequence ID" value="MPM64613.1"/>
    <property type="molecule type" value="Genomic_DNA"/>
</dbReference>
<proteinExistence type="predicted"/>
<sequence length="56" mass="5895">MVEDDGDATYPAACNLGRGGEKGDAQGCKERPCCNVEELKQMILAFGHGKSIVPIA</sequence>
<gene>
    <name evidence="1" type="ORF">SDC9_111500</name>
</gene>
<name>A0A645BMW1_9ZZZZ</name>
<evidence type="ECO:0000313" key="1">
    <source>
        <dbReference type="EMBL" id="MPM64613.1"/>
    </source>
</evidence>
<organism evidence="1">
    <name type="scientific">bioreactor metagenome</name>
    <dbReference type="NCBI Taxonomy" id="1076179"/>
    <lineage>
        <taxon>unclassified sequences</taxon>
        <taxon>metagenomes</taxon>
        <taxon>ecological metagenomes</taxon>
    </lineage>
</organism>